<dbReference type="PANTHER" id="PTHR31285:SF0">
    <property type="entry name" value="NICOTINAMIDE MONONUCLEOTIDE ADENYLYLTRANSFERASE"/>
    <property type="match status" value="1"/>
</dbReference>
<gene>
    <name evidence="2" type="ORF">LEL_05380</name>
</gene>
<dbReference type="GO" id="GO:0005737">
    <property type="term" value="C:cytoplasm"/>
    <property type="evidence" value="ECO:0007669"/>
    <property type="project" value="TreeGrafter"/>
</dbReference>
<name>A0A168I0D8_CORDF</name>
<dbReference type="GO" id="GO:0016887">
    <property type="term" value="F:ATP hydrolysis activity"/>
    <property type="evidence" value="ECO:0007669"/>
    <property type="project" value="TreeGrafter"/>
</dbReference>
<dbReference type="GO" id="GO:0000309">
    <property type="term" value="F:nicotinamide-nucleotide adenylyltransferase activity"/>
    <property type="evidence" value="ECO:0007669"/>
    <property type="project" value="TreeGrafter"/>
</dbReference>
<keyword evidence="2" id="KW-0548">Nucleotidyltransferase</keyword>
<dbReference type="GO" id="GO:0005634">
    <property type="term" value="C:nucleus"/>
    <property type="evidence" value="ECO:0007669"/>
    <property type="project" value="TreeGrafter"/>
</dbReference>
<feature type="compositionally biased region" description="Basic and acidic residues" evidence="1">
    <location>
        <begin position="304"/>
        <end position="314"/>
    </location>
</feature>
<accession>A0A168I0D8</accession>
<dbReference type="SUPFAM" id="SSF52374">
    <property type="entry name" value="Nucleotidylyl transferase"/>
    <property type="match status" value="1"/>
</dbReference>
<dbReference type="InterPro" id="IPR014729">
    <property type="entry name" value="Rossmann-like_a/b/a_fold"/>
</dbReference>
<dbReference type="STRING" id="1081108.A0A168I0D8"/>
<feature type="compositionally biased region" description="Basic and acidic residues" evidence="1">
    <location>
        <begin position="335"/>
        <end position="345"/>
    </location>
</feature>
<organism evidence="2 3">
    <name type="scientific">Akanthomyces lecanii RCEF 1005</name>
    <dbReference type="NCBI Taxonomy" id="1081108"/>
    <lineage>
        <taxon>Eukaryota</taxon>
        <taxon>Fungi</taxon>
        <taxon>Dikarya</taxon>
        <taxon>Ascomycota</taxon>
        <taxon>Pezizomycotina</taxon>
        <taxon>Sordariomycetes</taxon>
        <taxon>Hypocreomycetidae</taxon>
        <taxon>Hypocreales</taxon>
        <taxon>Cordycipitaceae</taxon>
        <taxon>Akanthomyces</taxon>
        <taxon>Cordyceps confragosa</taxon>
    </lineage>
</organism>
<feature type="region of interest" description="Disordered" evidence="1">
    <location>
        <begin position="304"/>
        <end position="356"/>
    </location>
</feature>
<comment type="caution">
    <text evidence="2">The sequence shown here is derived from an EMBL/GenBank/DDBJ whole genome shotgun (WGS) entry which is preliminary data.</text>
</comment>
<evidence type="ECO:0000256" key="1">
    <source>
        <dbReference type="SAM" id="MobiDB-lite"/>
    </source>
</evidence>
<proteinExistence type="predicted"/>
<evidence type="ECO:0000313" key="2">
    <source>
        <dbReference type="EMBL" id="OAA78557.1"/>
    </source>
</evidence>
<keyword evidence="3" id="KW-1185">Reference proteome</keyword>
<dbReference type="AlphaFoldDB" id="A0A168I0D8"/>
<protein>
    <submittedName>
        <fullName evidence="2">Cytidylyltransferase</fullName>
    </submittedName>
</protein>
<reference evidence="2 3" key="1">
    <citation type="journal article" date="2016" name="Genome Biol. Evol.">
        <title>Divergent and convergent evolution of fungal pathogenicity.</title>
        <authorList>
            <person name="Shang Y."/>
            <person name="Xiao G."/>
            <person name="Zheng P."/>
            <person name="Cen K."/>
            <person name="Zhan S."/>
            <person name="Wang C."/>
        </authorList>
    </citation>
    <scope>NUCLEOTIDE SEQUENCE [LARGE SCALE GENOMIC DNA]</scope>
    <source>
        <strain evidence="2 3">RCEF 1005</strain>
    </source>
</reference>
<dbReference type="OrthoDB" id="5591297at2759"/>
<dbReference type="EMBL" id="AZHF01000003">
    <property type="protein sequence ID" value="OAA78557.1"/>
    <property type="molecule type" value="Genomic_DNA"/>
</dbReference>
<dbReference type="Gene3D" id="3.40.50.620">
    <property type="entry name" value="HUPs"/>
    <property type="match status" value="2"/>
</dbReference>
<evidence type="ECO:0000313" key="3">
    <source>
        <dbReference type="Proteomes" id="UP000076881"/>
    </source>
</evidence>
<dbReference type="Proteomes" id="UP000076881">
    <property type="component" value="Unassembled WGS sequence"/>
</dbReference>
<sequence length="525" mass="58377">MPRLTRRRRLFREHFGFTFEMVPTDYTFGRLKSKLKDFQASSDQLRLINSSTPLPSHWAAQHEKDHVRAVQMNRPFFRRRAAVIAARNAAMGIPAPKMVSGNHLEKPPLPPEGTFAGAPPAMKSRLLVLDASFNPPTRAHAHMARVAVHDVLEEQRAAVAEAEHYAAIAGVIGGMRPPPVVRPETRLVLLLAVNNADKEPQPAPLEDRLAMIYAFAHHLQRELRYQDDSVPIEIALTSEPFFNGKAEALRTASWYPNMRPHMTFRKCDQRGRKLPGKWNMPPMEFITGFDTLVRILDPKYYKDEEENKKDDAKDTTGAADQNDVDMTDATGVASREGKGDEKMATEEAPAAPPPGTLAALLASRPQRRMTPMRRALDPFFAHASLRVMLRPGDDNGPSEEQRRYIAALAGEAGGAPGVSSLDEVGGDVAWMGKVHILSEEESDMAAGVSSSMVRQGVRERGSKAAEGLVYPLVMDWLKKRSLYRRPPPPPGTFYDDGGLVEIKTLGAWRKEDFFGDDDDDAYVID</sequence>
<keyword evidence="2" id="KW-0808">Transferase</keyword>
<dbReference type="PANTHER" id="PTHR31285">
    <property type="entry name" value="NICOTINAMIDE MONONUCLEOTIDE ADENYLYLTRANSFERASE"/>
    <property type="match status" value="1"/>
</dbReference>